<comment type="similarity">
    <text evidence="1">Belongs to the LDH2/MDH2 oxidoreductase family.</text>
</comment>
<accession>A0A5A8D817</accession>
<dbReference type="InterPro" id="IPR043144">
    <property type="entry name" value="Mal/L-sulf/L-lact_DH-like_ah"/>
</dbReference>
<evidence type="ECO:0000256" key="1">
    <source>
        <dbReference type="ARBA" id="ARBA00006056"/>
    </source>
</evidence>
<dbReference type="Proteomes" id="UP000324907">
    <property type="component" value="Unassembled WGS sequence"/>
</dbReference>
<dbReference type="PANTHER" id="PTHR11091:SF0">
    <property type="entry name" value="MALATE DEHYDROGENASE"/>
    <property type="match status" value="1"/>
</dbReference>
<dbReference type="Proteomes" id="UP000323011">
    <property type="component" value="Unassembled WGS sequence"/>
</dbReference>
<keyword evidence="6" id="KW-1185">Reference proteome</keyword>
<evidence type="ECO:0000313" key="4">
    <source>
        <dbReference type="EMBL" id="KAA0160581.1"/>
    </source>
</evidence>
<dbReference type="InterPro" id="IPR036111">
    <property type="entry name" value="Mal/L-sulfo/L-lacto_DH-like_sf"/>
</dbReference>
<dbReference type="Gene3D" id="3.30.1370.60">
    <property type="entry name" value="Hypothetical oxidoreductase yiak, domain 2"/>
    <property type="match status" value="1"/>
</dbReference>
<dbReference type="InterPro" id="IPR003767">
    <property type="entry name" value="Malate/L-lactate_DH-like"/>
</dbReference>
<dbReference type="Proteomes" id="UP000325113">
    <property type="component" value="Unassembled WGS sequence"/>
</dbReference>
<evidence type="ECO:0000313" key="6">
    <source>
        <dbReference type="Proteomes" id="UP000323011"/>
    </source>
</evidence>
<dbReference type="AlphaFoldDB" id="A0A5A8D817"/>
<evidence type="ECO:0000256" key="2">
    <source>
        <dbReference type="ARBA" id="ARBA00023002"/>
    </source>
</evidence>
<gene>
    <name evidence="4" type="ORF">FNF28_05417</name>
    <name evidence="3" type="ORF">FNF29_02284</name>
    <name evidence="5" type="ORF">FNF31_03717</name>
</gene>
<evidence type="ECO:0000313" key="7">
    <source>
        <dbReference type="Proteomes" id="UP000324907"/>
    </source>
</evidence>
<protein>
    <recommendedName>
        <fullName evidence="9">Malate dehydrogenase</fullName>
    </recommendedName>
</protein>
<dbReference type="SUPFAM" id="SSF89733">
    <property type="entry name" value="L-sulfolactate dehydrogenase-like"/>
    <property type="match status" value="1"/>
</dbReference>
<dbReference type="EMBL" id="VLTL01000109">
    <property type="protein sequence ID" value="KAA0160581.1"/>
    <property type="molecule type" value="Genomic_DNA"/>
</dbReference>
<organism evidence="5 8">
    <name type="scientific">Cafeteria roenbergensis</name>
    <name type="common">Marine flagellate</name>
    <dbReference type="NCBI Taxonomy" id="33653"/>
    <lineage>
        <taxon>Eukaryota</taxon>
        <taxon>Sar</taxon>
        <taxon>Stramenopiles</taxon>
        <taxon>Bigyra</taxon>
        <taxon>Opalozoa</taxon>
        <taxon>Bicosoecida</taxon>
        <taxon>Cafeteriaceae</taxon>
        <taxon>Cafeteria</taxon>
    </lineage>
</organism>
<proteinExistence type="inferred from homology"/>
<evidence type="ECO:0008006" key="9">
    <source>
        <dbReference type="Google" id="ProtNLM"/>
    </source>
</evidence>
<dbReference type="Gene3D" id="1.10.1530.10">
    <property type="match status" value="1"/>
</dbReference>
<reference evidence="6 7" key="1">
    <citation type="submission" date="2019-07" db="EMBL/GenBank/DDBJ databases">
        <title>Genomes of Cafeteria roenbergensis.</title>
        <authorList>
            <person name="Fischer M.G."/>
            <person name="Hackl T."/>
            <person name="Roman M."/>
        </authorList>
    </citation>
    <scope>NUCLEOTIDE SEQUENCE [LARGE SCALE GENOMIC DNA]</scope>
    <source>
        <strain evidence="3 6">BVI</strain>
        <strain evidence="5 8">Cflag</strain>
        <strain evidence="4 7">RCC970-E3</strain>
    </source>
</reference>
<dbReference type="Pfam" id="PF02615">
    <property type="entry name" value="Ldh_2"/>
    <property type="match status" value="1"/>
</dbReference>
<keyword evidence="2" id="KW-0560">Oxidoreductase</keyword>
<comment type="caution">
    <text evidence="5">The sequence shown here is derived from an EMBL/GenBank/DDBJ whole genome shotgun (WGS) entry which is preliminary data.</text>
</comment>
<sequence>MAAPAAAAASAAAAEPTEAYVAPPVHLFSADKLRTFTKRVFEHFGCPEEDAASAADVLAAADLRGIDSHGVARLHAYFELLEAKVINPKPDVRIIHETPSTATVDGDNGLGLVVGPKANRIAMDKAKAVGSGWVAVQNTNHYGIAGYYPLEAIKEDMIGMAMTNTTKLVTPTFGIERMLGTNPIAVGVPCGKNPPVVIDLATSAVAFGKVEIANRTRKPMPEGWCIDKEGAPTTVPKEMMEGGALLPLGSDRERSSHKGYCLSAWVDIMTAVLSGANWGPFAPPFTLRSGVNATEKRVGKGIGHFFGAWRVDGFRPADEFKAQMDDWVDTFRATKAEPGKKVLIPGDPEREALEERSRTGVPLTEAVVVDLEDISRVTGVPFDRALFAVDEA</sequence>
<dbReference type="PANTHER" id="PTHR11091">
    <property type="entry name" value="OXIDOREDUCTASE-RELATED"/>
    <property type="match status" value="1"/>
</dbReference>
<dbReference type="EMBL" id="VLTM01000034">
    <property type="protein sequence ID" value="KAA0161603.1"/>
    <property type="molecule type" value="Genomic_DNA"/>
</dbReference>
<evidence type="ECO:0000313" key="8">
    <source>
        <dbReference type="Proteomes" id="UP000325113"/>
    </source>
</evidence>
<dbReference type="InterPro" id="IPR043143">
    <property type="entry name" value="Mal/L-sulf/L-lact_DH-like_NADP"/>
</dbReference>
<dbReference type="OMA" id="TNTEPAM"/>
<dbReference type="GO" id="GO:0016491">
    <property type="term" value="F:oxidoreductase activity"/>
    <property type="evidence" value="ECO:0007669"/>
    <property type="project" value="UniProtKB-KW"/>
</dbReference>
<evidence type="ECO:0000313" key="3">
    <source>
        <dbReference type="EMBL" id="KAA0154755.1"/>
    </source>
</evidence>
<name>A0A5A8D817_CAFRO</name>
<dbReference type="EMBL" id="VLTN01000010">
    <property type="protein sequence ID" value="KAA0154755.1"/>
    <property type="molecule type" value="Genomic_DNA"/>
</dbReference>
<evidence type="ECO:0000313" key="5">
    <source>
        <dbReference type="EMBL" id="KAA0161603.1"/>
    </source>
</evidence>